<keyword evidence="14" id="KW-1185">Reference proteome</keyword>
<evidence type="ECO:0000256" key="8">
    <source>
        <dbReference type="ARBA" id="ARBA00025046"/>
    </source>
</evidence>
<dbReference type="STRING" id="933944.AN215_02825"/>
<dbReference type="EMBL" id="LJGT01000036">
    <property type="protein sequence ID" value="OEU93847.1"/>
    <property type="molecule type" value="Genomic_DNA"/>
</dbReference>
<dbReference type="PATRIC" id="fig|933944.5.peg.2321"/>
<comment type="cofactor">
    <cofactor evidence="12">
        <name>Mg(2+)</name>
        <dbReference type="ChEBI" id="CHEBI:18420"/>
    </cofactor>
</comment>
<dbReference type="GO" id="GO:0046872">
    <property type="term" value="F:metal ion binding"/>
    <property type="evidence" value="ECO:0007669"/>
    <property type="project" value="UniProtKB-KW"/>
</dbReference>
<comment type="function">
    <text evidence="8">Catalyzes the aldol cleavage of 4-hydroxy-4-methyl-2-oxoglutarate (HMG) into 2 molecules of pyruvate. Also contains a secondary oxaloacetate (OAA) decarboxylase activity due to the common pyruvate enolate transition state formed following C-C bond cleavage in the retro-aldol and decarboxylation reactions.</text>
</comment>
<name>A0A1E7JV74_9ACTN</name>
<evidence type="ECO:0000256" key="10">
    <source>
        <dbReference type="ARBA" id="ARBA00032305"/>
    </source>
</evidence>
<evidence type="ECO:0000313" key="13">
    <source>
        <dbReference type="EMBL" id="OEU93847.1"/>
    </source>
</evidence>
<evidence type="ECO:0000256" key="9">
    <source>
        <dbReference type="ARBA" id="ARBA00030169"/>
    </source>
</evidence>
<organism evidence="13 14">
    <name type="scientific">Streptomyces abyssalis</name>
    <dbReference type="NCBI Taxonomy" id="933944"/>
    <lineage>
        <taxon>Bacteria</taxon>
        <taxon>Bacillati</taxon>
        <taxon>Actinomycetota</taxon>
        <taxon>Actinomycetes</taxon>
        <taxon>Kitasatosporales</taxon>
        <taxon>Streptomycetaceae</taxon>
        <taxon>Streptomyces</taxon>
    </lineage>
</organism>
<dbReference type="Proteomes" id="UP000176087">
    <property type="component" value="Unassembled WGS sequence"/>
</dbReference>
<dbReference type="CDD" id="cd16841">
    <property type="entry name" value="RraA_family"/>
    <property type="match status" value="1"/>
</dbReference>
<evidence type="ECO:0000313" key="14">
    <source>
        <dbReference type="Proteomes" id="UP000176087"/>
    </source>
</evidence>
<evidence type="ECO:0000256" key="3">
    <source>
        <dbReference type="ARBA" id="ARBA00008621"/>
    </source>
</evidence>
<dbReference type="Gene3D" id="3.50.30.40">
    <property type="entry name" value="Ribonuclease E inhibitor RraA/RraA-like"/>
    <property type="match status" value="1"/>
</dbReference>
<comment type="cofactor">
    <cofactor evidence="2">
        <name>a divalent metal cation</name>
        <dbReference type="ChEBI" id="CHEBI:60240"/>
    </cofactor>
</comment>
<comment type="catalytic activity">
    <reaction evidence="11">
        <text>oxaloacetate + H(+) = pyruvate + CO2</text>
        <dbReference type="Rhea" id="RHEA:15641"/>
        <dbReference type="ChEBI" id="CHEBI:15361"/>
        <dbReference type="ChEBI" id="CHEBI:15378"/>
        <dbReference type="ChEBI" id="CHEBI:16452"/>
        <dbReference type="ChEBI" id="CHEBI:16526"/>
        <dbReference type="EC" id="4.1.1.112"/>
    </reaction>
</comment>
<comment type="caution">
    <text evidence="13">The sequence shown here is derived from an EMBL/GenBank/DDBJ whole genome shotgun (WGS) entry which is preliminary data.</text>
</comment>
<evidence type="ECO:0000256" key="1">
    <source>
        <dbReference type="ARBA" id="ARBA00001342"/>
    </source>
</evidence>
<dbReference type="NCBIfam" id="NF006731">
    <property type="entry name" value="PRK09262.1"/>
    <property type="match status" value="1"/>
</dbReference>
<reference evidence="13 14" key="1">
    <citation type="journal article" date="2016" name="Front. Microbiol.">
        <title>Comparative Genomics Analysis of Streptomyces Species Reveals Their Adaptation to the Marine Environment and Their Diversity at the Genomic Level.</title>
        <authorList>
            <person name="Tian X."/>
            <person name="Zhang Z."/>
            <person name="Yang T."/>
            <person name="Chen M."/>
            <person name="Li J."/>
            <person name="Chen F."/>
            <person name="Yang J."/>
            <person name="Li W."/>
            <person name="Zhang B."/>
            <person name="Zhang Z."/>
            <person name="Wu J."/>
            <person name="Zhang C."/>
            <person name="Long L."/>
            <person name="Xiao J."/>
        </authorList>
    </citation>
    <scope>NUCLEOTIDE SEQUENCE [LARGE SCALE GENOMIC DNA]</scope>
    <source>
        <strain evidence="13 14">SCSIO 10390</strain>
    </source>
</reference>
<evidence type="ECO:0000256" key="5">
    <source>
        <dbReference type="ARBA" id="ARBA00012213"/>
    </source>
</evidence>
<comment type="subunit">
    <text evidence="4">Homotrimer.</text>
</comment>
<evidence type="ECO:0000256" key="12">
    <source>
        <dbReference type="PIRSR" id="PIRSR605493-1"/>
    </source>
</evidence>
<dbReference type="InterPro" id="IPR005493">
    <property type="entry name" value="RraA/RraA-like"/>
</dbReference>
<evidence type="ECO:0000256" key="7">
    <source>
        <dbReference type="ARBA" id="ARBA00016549"/>
    </source>
</evidence>
<dbReference type="GO" id="GO:0047443">
    <property type="term" value="F:4-hydroxy-4-methyl-2-oxoglutarate aldolase activity"/>
    <property type="evidence" value="ECO:0007669"/>
    <property type="project" value="UniProtKB-EC"/>
</dbReference>
<dbReference type="Pfam" id="PF03737">
    <property type="entry name" value="RraA-like"/>
    <property type="match status" value="1"/>
</dbReference>
<sequence length="218" mass="22681">MTVAAVDELAAAGVATVYEAYGRRGLLDAEWVPLQPGRRTAGPARIARCGQGDNRAVHEVMTHLRPGEVLVLTMPQPEPVALFGDLLATQAAACGAAAVLVDAAVRDSADLARLEYGVWTRWRRARGATKEIRGSVDVPVTIGGTGVAPGDVLVLDDDGVTAVAAADAEATAGAVRQRIAKEDGLRERWAAGEFSYDAYGMREADDTAGGNSRAGAVT</sequence>
<keyword evidence="12" id="KW-0479">Metal-binding</keyword>
<dbReference type="OrthoDB" id="943692at2"/>
<keyword evidence="13" id="KW-0808">Transferase</keyword>
<gene>
    <name evidence="13" type="ORF">AN215_02825</name>
</gene>
<dbReference type="SUPFAM" id="SSF89562">
    <property type="entry name" value="RraA-like"/>
    <property type="match status" value="1"/>
</dbReference>
<dbReference type="GO" id="GO:0008168">
    <property type="term" value="F:methyltransferase activity"/>
    <property type="evidence" value="ECO:0007669"/>
    <property type="project" value="UniProtKB-KW"/>
</dbReference>
<feature type="binding site" evidence="12">
    <location>
        <position position="107"/>
    </location>
    <ligand>
        <name>Mg(2+)</name>
        <dbReference type="ChEBI" id="CHEBI:18420"/>
    </ligand>
</feature>
<protein>
    <recommendedName>
        <fullName evidence="7">Putative 4-hydroxy-4-methyl-2-oxoglutarate aldolase</fullName>
        <ecNumber evidence="6">4.1.1.112</ecNumber>
        <ecNumber evidence="5">4.1.3.17</ecNumber>
    </recommendedName>
    <alternativeName>
        <fullName evidence="10">Oxaloacetate decarboxylase</fullName>
    </alternativeName>
    <alternativeName>
        <fullName evidence="9">RraA-like protein</fullName>
    </alternativeName>
</protein>
<evidence type="ECO:0000256" key="2">
    <source>
        <dbReference type="ARBA" id="ARBA00001968"/>
    </source>
</evidence>
<dbReference type="PANTHER" id="PTHR33254">
    <property type="entry name" value="4-HYDROXY-4-METHYL-2-OXOGLUTARATE ALDOLASE 3-RELATED"/>
    <property type="match status" value="1"/>
</dbReference>
<comment type="similarity">
    <text evidence="3">Belongs to the class II aldolase/RraA-like family.</text>
</comment>
<feature type="binding site" evidence="12">
    <location>
        <begin position="84"/>
        <end position="87"/>
    </location>
    <ligand>
        <name>substrate</name>
    </ligand>
</feature>
<dbReference type="PANTHER" id="PTHR33254:SF16">
    <property type="entry name" value="BLR3842 PROTEIN"/>
    <property type="match status" value="1"/>
</dbReference>
<dbReference type="GO" id="GO:0032259">
    <property type="term" value="P:methylation"/>
    <property type="evidence" value="ECO:0007669"/>
    <property type="project" value="UniProtKB-KW"/>
</dbReference>
<keyword evidence="13" id="KW-0489">Methyltransferase</keyword>
<evidence type="ECO:0000256" key="11">
    <source>
        <dbReference type="ARBA" id="ARBA00047973"/>
    </source>
</evidence>
<comment type="catalytic activity">
    <reaction evidence="1">
        <text>4-hydroxy-4-methyl-2-oxoglutarate = 2 pyruvate</text>
        <dbReference type="Rhea" id="RHEA:22748"/>
        <dbReference type="ChEBI" id="CHEBI:15361"/>
        <dbReference type="ChEBI" id="CHEBI:58276"/>
        <dbReference type="EC" id="4.1.3.17"/>
    </reaction>
</comment>
<proteinExistence type="inferred from homology"/>
<evidence type="ECO:0000256" key="6">
    <source>
        <dbReference type="ARBA" id="ARBA00012947"/>
    </source>
</evidence>
<dbReference type="GO" id="GO:0008948">
    <property type="term" value="F:oxaloacetate decarboxylase activity"/>
    <property type="evidence" value="ECO:0007669"/>
    <property type="project" value="UniProtKB-EC"/>
</dbReference>
<dbReference type="EC" id="4.1.1.112" evidence="6"/>
<dbReference type="EC" id="4.1.3.17" evidence="5"/>
<evidence type="ECO:0000256" key="4">
    <source>
        <dbReference type="ARBA" id="ARBA00011233"/>
    </source>
</evidence>
<dbReference type="AlphaFoldDB" id="A0A1E7JV74"/>
<feature type="binding site" evidence="12">
    <location>
        <position position="106"/>
    </location>
    <ligand>
        <name>substrate</name>
    </ligand>
</feature>
<accession>A0A1E7JV74</accession>
<dbReference type="InterPro" id="IPR036704">
    <property type="entry name" value="RraA/RraA-like_sf"/>
</dbReference>
<keyword evidence="12" id="KW-0460">Magnesium</keyword>